<keyword evidence="3" id="KW-1185">Reference proteome</keyword>
<reference evidence="2 3" key="1">
    <citation type="submission" date="2014-11" db="EMBL/GenBank/DDBJ databases">
        <authorList>
            <person name="Zhu J."/>
            <person name="Qi W."/>
            <person name="Song R."/>
        </authorList>
    </citation>
    <scope>NUCLEOTIDE SEQUENCE [LARGE SCALE GENOMIC DNA]</scope>
</reference>
<accession>A0A0G4H2R8</accession>
<organism evidence="2 3">
    <name type="scientific">Vitrella brassicaformis (strain CCMP3155)</name>
    <dbReference type="NCBI Taxonomy" id="1169540"/>
    <lineage>
        <taxon>Eukaryota</taxon>
        <taxon>Sar</taxon>
        <taxon>Alveolata</taxon>
        <taxon>Colpodellida</taxon>
        <taxon>Vitrellaceae</taxon>
        <taxon>Vitrella</taxon>
    </lineage>
</organism>
<feature type="region of interest" description="Disordered" evidence="1">
    <location>
        <begin position="310"/>
        <end position="339"/>
    </location>
</feature>
<feature type="region of interest" description="Disordered" evidence="1">
    <location>
        <begin position="254"/>
        <end position="281"/>
    </location>
</feature>
<feature type="compositionally biased region" description="Basic and acidic residues" evidence="1">
    <location>
        <begin position="524"/>
        <end position="534"/>
    </location>
</feature>
<evidence type="ECO:0000313" key="3">
    <source>
        <dbReference type="Proteomes" id="UP000041254"/>
    </source>
</evidence>
<dbReference type="AlphaFoldDB" id="A0A0G4H2R8"/>
<dbReference type="InParanoid" id="A0A0G4H2R8"/>
<feature type="region of interest" description="Disordered" evidence="1">
    <location>
        <begin position="491"/>
        <end position="563"/>
    </location>
</feature>
<feature type="compositionally biased region" description="Basic and acidic residues" evidence="1">
    <location>
        <begin position="258"/>
        <end position="269"/>
    </location>
</feature>
<evidence type="ECO:0000313" key="2">
    <source>
        <dbReference type="EMBL" id="CEM37839.1"/>
    </source>
</evidence>
<dbReference type="VEuPathDB" id="CryptoDB:Vbra_19426"/>
<dbReference type="Gene3D" id="1.10.472.170">
    <property type="match status" value="1"/>
</dbReference>
<evidence type="ECO:0000256" key="1">
    <source>
        <dbReference type="SAM" id="MobiDB-lite"/>
    </source>
</evidence>
<sequence>MAVFVHLSGAGRSSADSVLTCPHCGGNDFETQLGTGKVCQSCGQVLVNGATGSSGNHRTRSASAAAPAVEQTMTYELDWEEDTWDAGKQFVWHRFPGSRGNAGTAAARAMANVRWRDARERRNDTFKGVESRIESISQVLCPGKAAQAIDIFASYRQAVPRIRVGNPNNAELIAVACVYCAMRMNRDNVATADDVTDRMSVDPASLTETVRRICRATSLPLPRLRLAAFTHQLILTYTRRFLLARQRVLFPHQTHQAASEKRDQERQKIAEAASGQDGGGDGGADLLLQFDTLDTFSVVDDTVNSRKKRKAARRLKRGTVDGEGHAEHEGDEGDGLVVPTSDLLDKEELDKWQRFEEMAEWVADLADKFCWATTRQTSTRRVQAASVITLVARHLLLLPVNTVPGHKDLQAAHDKRTDTCREACRWLGVAEVPLMNAGRRLATTLAALIRTLPDPSDQHQHHQVTRKNVHRYLSFLEPHKALIDTLTPDQLSLDETDTNGHRKAKRRKTEKGDVPSAAAGGEDDNGRGRGKGEGHCNGGGCETRAERARRKVERDEAVAAERKRKLDLWAKAVGCGGSDEDDTD</sequence>
<dbReference type="EMBL" id="CDMY01000954">
    <property type="protein sequence ID" value="CEM37839.1"/>
    <property type="molecule type" value="Genomic_DNA"/>
</dbReference>
<gene>
    <name evidence="2" type="ORF">Vbra_19426</name>
</gene>
<name>A0A0G4H2R8_VITBC</name>
<proteinExistence type="predicted"/>
<feature type="compositionally biased region" description="Basic and acidic residues" evidence="1">
    <location>
        <begin position="552"/>
        <end position="563"/>
    </location>
</feature>
<dbReference type="Proteomes" id="UP000041254">
    <property type="component" value="Unassembled WGS sequence"/>
</dbReference>
<protein>
    <submittedName>
        <fullName evidence="2">Uncharacterized protein</fullName>
    </submittedName>
</protein>
<feature type="compositionally biased region" description="Basic and acidic residues" evidence="1">
    <location>
        <begin position="318"/>
        <end position="328"/>
    </location>
</feature>
<dbReference type="CDD" id="cd00043">
    <property type="entry name" value="CYCLIN_SF"/>
    <property type="match status" value="1"/>
</dbReference>